<dbReference type="GO" id="GO:0000978">
    <property type="term" value="F:RNA polymerase II cis-regulatory region sequence-specific DNA binding"/>
    <property type="evidence" value="ECO:0007669"/>
    <property type="project" value="TreeGrafter"/>
</dbReference>
<dbReference type="PROSITE" id="PS00028">
    <property type="entry name" value="ZINC_FINGER_C2H2_1"/>
    <property type="match status" value="2"/>
</dbReference>
<feature type="domain" description="C2H2-type" evidence="9">
    <location>
        <begin position="576"/>
        <end position="603"/>
    </location>
</feature>
<accession>A0A8S4PUK7</accession>
<proteinExistence type="predicted"/>
<keyword evidence="3" id="KW-0677">Repeat</keyword>
<evidence type="ECO:0000256" key="5">
    <source>
        <dbReference type="ARBA" id="ARBA00022833"/>
    </source>
</evidence>
<reference evidence="10" key="1">
    <citation type="submission" date="2022-03" db="EMBL/GenBank/DDBJ databases">
        <authorList>
            <person name="Martin C."/>
        </authorList>
    </citation>
    <scope>NUCLEOTIDE SEQUENCE</scope>
</reference>
<dbReference type="Pfam" id="PF12874">
    <property type="entry name" value="zf-met"/>
    <property type="match status" value="1"/>
</dbReference>
<evidence type="ECO:0000259" key="9">
    <source>
        <dbReference type="PROSITE" id="PS50157"/>
    </source>
</evidence>
<feature type="compositionally biased region" description="Polar residues" evidence="8">
    <location>
        <begin position="495"/>
        <end position="508"/>
    </location>
</feature>
<dbReference type="OrthoDB" id="6054650at2759"/>
<dbReference type="InterPro" id="IPR036236">
    <property type="entry name" value="Znf_C2H2_sf"/>
</dbReference>
<keyword evidence="11" id="KW-1185">Reference proteome</keyword>
<feature type="domain" description="C2H2-type" evidence="9">
    <location>
        <begin position="604"/>
        <end position="628"/>
    </location>
</feature>
<dbReference type="GO" id="GO:0005634">
    <property type="term" value="C:nucleus"/>
    <property type="evidence" value="ECO:0007669"/>
    <property type="project" value="UniProtKB-SubCell"/>
</dbReference>
<keyword evidence="4 7" id="KW-0863">Zinc-finger</keyword>
<comment type="subcellular location">
    <subcellularLocation>
        <location evidence="1">Nucleus</location>
    </subcellularLocation>
</comment>
<feature type="region of interest" description="Disordered" evidence="8">
    <location>
        <begin position="424"/>
        <end position="530"/>
    </location>
</feature>
<evidence type="ECO:0000256" key="1">
    <source>
        <dbReference type="ARBA" id="ARBA00004123"/>
    </source>
</evidence>
<gene>
    <name evidence="10" type="ORF">OFUS_LOCUS21982</name>
</gene>
<dbReference type="EMBL" id="CAIIXF020000010">
    <property type="protein sequence ID" value="CAH1797753.1"/>
    <property type="molecule type" value="Genomic_DNA"/>
</dbReference>
<keyword evidence="5" id="KW-0862">Zinc</keyword>
<dbReference type="PANTHER" id="PTHR24388:SF54">
    <property type="entry name" value="PROTEIN ESCARGOT"/>
    <property type="match status" value="1"/>
</dbReference>
<evidence type="ECO:0000256" key="3">
    <source>
        <dbReference type="ARBA" id="ARBA00022737"/>
    </source>
</evidence>
<dbReference type="InterPro" id="IPR013087">
    <property type="entry name" value="Znf_C2H2_type"/>
</dbReference>
<evidence type="ECO:0000256" key="8">
    <source>
        <dbReference type="SAM" id="MobiDB-lite"/>
    </source>
</evidence>
<feature type="domain" description="C2H2-type" evidence="9">
    <location>
        <begin position="547"/>
        <end position="575"/>
    </location>
</feature>
<dbReference type="PROSITE" id="PS50157">
    <property type="entry name" value="ZINC_FINGER_C2H2_2"/>
    <property type="match status" value="3"/>
</dbReference>
<protein>
    <recommendedName>
        <fullName evidence="9">C2H2-type domain-containing protein</fullName>
    </recommendedName>
</protein>
<dbReference type="SMART" id="SM00355">
    <property type="entry name" value="ZnF_C2H2"/>
    <property type="match status" value="3"/>
</dbReference>
<evidence type="ECO:0000313" key="10">
    <source>
        <dbReference type="EMBL" id="CAH1797753.1"/>
    </source>
</evidence>
<feature type="compositionally biased region" description="Basic and acidic residues" evidence="8">
    <location>
        <begin position="513"/>
        <end position="530"/>
    </location>
</feature>
<dbReference type="GO" id="GO:0000981">
    <property type="term" value="F:DNA-binding transcription factor activity, RNA polymerase II-specific"/>
    <property type="evidence" value="ECO:0007669"/>
    <property type="project" value="TreeGrafter"/>
</dbReference>
<evidence type="ECO:0000256" key="6">
    <source>
        <dbReference type="ARBA" id="ARBA00023242"/>
    </source>
</evidence>
<dbReference type="PANTHER" id="PTHR24388">
    <property type="entry name" value="ZINC FINGER PROTEIN"/>
    <property type="match status" value="1"/>
</dbReference>
<sequence length="628" mass="72544">MMVRLKNLVDKTVEKVDIRRKYSARQLDMQTAYIEKLVSDIRRKVGLREPALATNEQINRGSYYDGTKILDPDEYDYEPILDLSKHITNVTEPMPGLKEQGYKTILFREKELHKHIHEQYLVRTFPNGKDAELKCRELLAKIRQNVNRVLEDMHKEGTVMFIGECDHTKDPKDYDKNTREISTHNAPHGPSVWLRVGAPLGTTDIDMCFCLKWKPHELGPSVMVPTNKGWLESVVSLPDNSIYKLTPVHKNLLLTVKYVTHLTSALMSSKFSYSVSSYILKAVILHHQTECRSDNIDKCFIAIIYDMMLKPNEEFDEHENVVFLTNRHIEIPDIVYREKALQISGEKRVSLLISMLWVVQHVKLNSNTDWFDAFLRNDKGEIKKNSTLRSLNESLKKFFKITDTGKVDFEWQHDKMKTSVRVTGVNSKEDRLKSGRKGVKNQRSETHTSDQPAYGLVPKTENSRKKKNDENKYGSKPSAQDQAQLPEPAALQVPVASSQRKGQTPTKTCSKRSPPEKTKKQAKCEQTNDNKEKVVKHLATPTVEKKYECAKCMTAFKAKSTLRNHEEICQRTDKPFHCKVCRKSFKAERYLKEHIKGHENPEQYECDICGDKFPYRGTLQGHKRSKHK</sequence>
<evidence type="ECO:0000256" key="4">
    <source>
        <dbReference type="ARBA" id="ARBA00022771"/>
    </source>
</evidence>
<dbReference type="Gene3D" id="3.30.460.90">
    <property type="match status" value="1"/>
</dbReference>
<dbReference type="AlphaFoldDB" id="A0A8S4PUK7"/>
<dbReference type="Proteomes" id="UP000749559">
    <property type="component" value="Unassembled WGS sequence"/>
</dbReference>
<evidence type="ECO:0000256" key="7">
    <source>
        <dbReference type="PROSITE-ProRule" id="PRU00042"/>
    </source>
</evidence>
<dbReference type="SUPFAM" id="SSF57667">
    <property type="entry name" value="beta-beta-alpha zinc fingers"/>
    <property type="match status" value="2"/>
</dbReference>
<evidence type="ECO:0000313" key="11">
    <source>
        <dbReference type="Proteomes" id="UP000749559"/>
    </source>
</evidence>
<keyword evidence="2" id="KW-0479">Metal-binding</keyword>
<dbReference type="GO" id="GO:0008270">
    <property type="term" value="F:zinc ion binding"/>
    <property type="evidence" value="ECO:0007669"/>
    <property type="project" value="UniProtKB-KW"/>
</dbReference>
<dbReference type="Gene3D" id="3.30.160.60">
    <property type="entry name" value="Classic Zinc Finger"/>
    <property type="match status" value="2"/>
</dbReference>
<feature type="compositionally biased region" description="Basic and acidic residues" evidence="8">
    <location>
        <begin position="461"/>
        <end position="473"/>
    </location>
</feature>
<name>A0A8S4PUK7_OWEFU</name>
<dbReference type="InterPro" id="IPR050527">
    <property type="entry name" value="Snail/Krueppel_Znf"/>
</dbReference>
<organism evidence="10 11">
    <name type="scientific">Owenia fusiformis</name>
    <name type="common">Polychaete worm</name>
    <dbReference type="NCBI Taxonomy" id="6347"/>
    <lineage>
        <taxon>Eukaryota</taxon>
        <taxon>Metazoa</taxon>
        <taxon>Spiralia</taxon>
        <taxon>Lophotrochozoa</taxon>
        <taxon>Annelida</taxon>
        <taxon>Polychaeta</taxon>
        <taxon>Sedentaria</taxon>
        <taxon>Canalipalpata</taxon>
        <taxon>Sabellida</taxon>
        <taxon>Oweniida</taxon>
        <taxon>Oweniidae</taxon>
        <taxon>Owenia</taxon>
    </lineage>
</organism>
<keyword evidence="6" id="KW-0539">Nucleus</keyword>
<evidence type="ECO:0000256" key="2">
    <source>
        <dbReference type="ARBA" id="ARBA00022723"/>
    </source>
</evidence>
<comment type="caution">
    <text evidence="10">The sequence shown here is derived from an EMBL/GenBank/DDBJ whole genome shotgun (WGS) entry which is preliminary data.</text>
</comment>